<name>A0ABS1JKK4_9BURK</name>
<dbReference type="PIRSF" id="PIRSF017082">
    <property type="entry name" value="YflP"/>
    <property type="match status" value="1"/>
</dbReference>
<keyword evidence="3" id="KW-1185">Reference proteome</keyword>
<dbReference type="Proteomes" id="UP000622707">
    <property type="component" value="Unassembled WGS sequence"/>
</dbReference>
<dbReference type="Pfam" id="PF03401">
    <property type="entry name" value="TctC"/>
    <property type="match status" value="1"/>
</dbReference>
<dbReference type="Gene3D" id="3.40.190.10">
    <property type="entry name" value="Periplasmic binding protein-like II"/>
    <property type="match status" value="1"/>
</dbReference>
<evidence type="ECO:0000313" key="3">
    <source>
        <dbReference type="Proteomes" id="UP000622707"/>
    </source>
</evidence>
<accession>A0ABS1JKK4</accession>
<comment type="caution">
    <text evidence="2">The sequence shown here is derived from an EMBL/GenBank/DDBJ whole genome shotgun (WGS) entry which is preliminary data.</text>
</comment>
<sequence length="325" mass="34137">MPLSRRSFAQWPLALLPGVAAAQDGKYPDKPIRLVVPFAAGGGVDNFARPLARQLSEQLKQQVVIDNRAGASGLIGAQLVAGLPPDGYTLLASTDTSMYLSSLVVKTSGFDPVQNLTPIISAAITPTVVVVHPSVPVKTMKELVEYTKESREPVPYVTAGVGSLHHLTGESLVHGSGARLLHVGYKGGNPALTDLLGGQVKVGILILSVIAPHIQSGKLRAIAVIENHRSKNYPDVPTIAESGIPNFAMPDTSIALWGPAGLPTPIVDRVNAEVQKAMTAPDMVQVMQKSGYEATPGTASAFAAQAVKSYAAYKRMVRQTGLADG</sequence>
<dbReference type="Gene3D" id="3.40.190.150">
    <property type="entry name" value="Bordetella uptake gene, domain 1"/>
    <property type="match status" value="1"/>
</dbReference>
<organism evidence="2 3">
    <name type="scientific">Ramlibacter alkalitolerans</name>
    <dbReference type="NCBI Taxonomy" id="2039631"/>
    <lineage>
        <taxon>Bacteria</taxon>
        <taxon>Pseudomonadati</taxon>
        <taxon>Pseudomonadota</taxon>
        <taxon>Betaproteobacteria</taxon>
        <taxon>Burkholderiales</taxon>
        <taxon>Comamonadaceae</taxon>
        <taxon>Ramlibacter</taxon>
    </lineage>
</organism>
<dbReference type="PANTHER" id="PTHR42928:SF5">
    <property type="entry name" value="BLR1237 PROTEIN"/>
    <property type="match status" value="1"/>
</dbReference>
<proteinExistence type="inferred from homology"/>
<dbReference type="PANTHER" id="PTHR42928">
    <property type="entry name" value="TRICARBOXYLATE-BINDING PROTEIN"/>
    <property type="match status" value="1"/>
</dbReference>
<dbReference type="CDD" id="cd07012">
    <property type="entry name" value="PBP2_Bug_TTT"/>
    <property type="match status" value="1"/>
</dbReference>
<dbReference type="SUPFAM" id="SSF53850">
    <property type="entry name" value="Periplasmic binding protein-like II"/>
    <property type="match status" value="1"/>
</dbReference>
<dbReference type="RefSeq" id="WP_201687990.1">
    <property type="nucleotide sequence ID" value="NZ_JAEQND010000003.1"/>
</dbReference>
<dbReference type="InterPro" id="IPR005064">
    <property type="entry name" value="BUG"/>
</dbReference>
<evidence type="ECO:0000313" key="2">
    <source>
        <dbReference type="EMBL" id="MBL0424757.1"/>
    </source>
</evidence>
<protein>
    <submittedName>
        <fullName evidence="2">Tripartite tricarboxylate transporter substrate binding protein</fullName>
    </submittedName>
</protein>
<comment type="similarity">
    <text evidence="1">Belongs to the UPF0065 (bug) family.</text>
</comment>
<gene>
    <name evidence="2" type="ORF">JI746_06525</name>
</gene>
<dbReference type="InterPro" id="IPR042100">
    <property type="entry name" value="Bug_dom1"/>
</dbReference>
<evidence type="ECO:0000256" key="1">
    <source>
        <dbReference type="ARBA" id="ARBA00006987"/>
    </source>
</evidence>
<reference evidence="2 3" key="1">
    <citation type="journal article" date="2017" name="Int. J. Syst. Evol. Microbiol.">
        <title>Ramlibacter alkalitolerans sp. nov., alkali-tolerant bacterium isolated from soil of ginseng.</title>
        <authorList>
            <person name="Lee D.H."/>
            <person name="Cha C.J."/>
        </authorList>
    </citation>
    <scope>NUCLEOTIDE SEQUENCE [LARGE SCALE GENOMIC DNA]</scope>
    <source>
        <strain evidence="2 3">KACC 19305</strain>
    </source>
</reference>
<dbReference type="EMBL" id="JAEQND010000003">
    <property type="protein sequence ID" value="MBL0424757.1"/>
    <property type="molecule type" value="Genomic_DNA"/>
</dbReference>